<dbReference type="AlphaFoldDB" id="A0A224YB22"/>
<dbReference type="EMBL" id="GFPF01000337">
    <property type="protein sequence ID" value="MAA11483.1"/>
    <property type="molecule type" value="Transcribed_RNA"/>
</dbReference>
<accession>A0A224YB22</accession>
<proteinExistence type="predicted"/>
<name>A0A224YB22_9ACAR</name>
<evidence type="ECO:0000313" key="1">
    <source>
        <dbReference type="EMBL" id="MAA11483.1"/>
    </source>
</evidence>
<reference evidence="1" key="1">
    <citation type="journal article" date="2017" name="Parasit. Vectors">
        <title>Sialotranscriptomics of Rhipicephalus zambeziensis reveals intricate expression profiles of secretory proteins and suggests tight temporal transcriptional regulation during blood-feeding.</title>
        <authorList>
            <person name="de Castro M.H."/>
            <person name="de Klerk D."/>
            <person name="Pienaar R."/>
            <person name="Rees D.J.G."/>
            <person name="Mans B.J."/>
        </authorList>
    </citation>
    <scope>NUCLEOTIDE SEQUENCE</scope>
    <source>
        <tissue evidence="1">Salivary glands</tissue>
    </source>
</reference>
<protein>
    <submittedName>
        <fullName evidence="1">Basic tail secreted protein</fullName>
    </submittedName>
</protein>
<organism evidence="1">
    <name type="scientific">Rhipicephalus zambeziensis</name>
    <dbReference type="NCBI Taxonomy" id="60191"/>
    <lineage>
        <taxon>Eukaryota</taxon>
        <taxon>Metazoa</taxon>
        <taxon>Ecdysozoa</taxon>
        <taxon>Arthropoda</taxon>
        <taxon>Chelicerata</taxon>
        <taxon>Arachnida</taxon>
        <taxon>Acari</taxon>
        <taxon>Parasitiformes</taxon>
        <taxon>Ixodida</taxon>
        <taxon>Ixodoidea</taxon>
        <taxon>Ixodidae</taxon>
        <taxon>Rhipicephalinae</taxon>
        <taxon>Rhipicephalus</taxon>
        <taxon>Rhipicephalus</taxon>
    </lineage>
</organism>
<sequence length="118" mass="12834">MFIGPRLQLSQIGIRMTLVVSTRSAILAAAILQAMFIGLSRPDSTSSAPTTAEPNITVEKCNQTCNTTHPCSNEECFCARKGNETIGVCMTVLWDDIDYNETLPNITLATPLPKDCLK</sequence>